<evidence type="ECO:0000313" key="3">
    <source>
        <dbReference type="Proteomes" id="UP000265520"/>
    </source>
</evidence>
<organism evidence="2 3">
    <name type="scientific">Trifolium medium</name>
    <dbReference type="NCBI Taxonomy" id="97028"/>
    <lineage>
        <taxon>Eukaryota</taxon>
        <taxon>Viridiplantae</taxon>
        <taxon>Streptophyta</taxon>
        <taxon>Embryophyta</taxon>
        <taxon>Tracheophyta</taxon>
        <taxon>Spermatophyta</taxon>
        <taxon>Magnoliopsida</taxon>
        <taxon>eudicotyledons</taxon>
        <taxon>Gunneridae</taxon>
        <taxon>Pentapetalae</taxon>
        <taxon>rosids</taxon>
        <taxon>fabids</taxon>
        <taxon>Fabales</taxon>
        <taxon>Fabaceae</taxon>
        <taxon>Papilionoideae</taxon>
        <taxon>50 kb inversion clade</taxon>
        <taxon>NPAAA clade</taxon>
        <taxon>Hologalegina</taxon>
        <taxon>IRL clade</taxon>
        <taxon>Trifolieae</taxon>
        <taxon>Trifolium</taxon>
    </lineage>
</organism>
<keyword evidence="3" id="KW-1185">Reference proteome</keyword>
<protein>
    <submittedName>
        <fullName evidence="2">Uncharacterized protein</fullName>
    </submittedName>
</protein>
<accession>A0A392SEJ4</accession>
<evidence type="ECO:0000313" key="2">
    <source>
        <dbReference type="EMBL" id="MCI47308.1"/>
    </source>
</evidence>
<dbReference type="Proteomes" id="UP000265520">
    <property type="component" value="Unassembled WGS sequence"/>
</dbReference>
<comment type="caution">
    <text evidence="2">The sequence shown here is derived from an EMBL/GenBank/DDBJ whole genome shotgun (WGS) entry which is preliminary data.</text>
</comment>
<proteinExistence type="predicted"/>
<feature type="region of interest" description="Disordered" evidence="1">
    <location>
        <begin position="17"/>
        <end position="41"/>
    </location>
</feature>
<feature type="non-terminal residue" evidence="2">
    <location>
        <position position="1"/>
    </location>
</feature>
<sequence>CSAEKRLKLSTNLDDTEKLDHVSEDDKPEVNDNKEKNLQSQ</sequence>
<dbReference type="EMBL" id="LXQA010370703">
    <property type="protein sequence ID" value="MCI47308.1"/>
    <property type="molecule type" value="Genomic_DNA"/>
</dbReference>
<dbReference type="AlphaFoldDB" id="A0A392SEJ4"/>
<name>A0A392SEJ4_9FABA</name>
<evidence type="ECO:0000256" key="1">
    <source>
        <dbReference type="SAM" id="MobiDB-lite"/>
    </source>
</evidence>
<reference evidence="2 3" key="1">
    <citation type="journal article" date="2018" name="Front. Plant Sci.">
        <title>Red Clover (Trifolium pratense) and Zigzag Clover (T. medium) - A Picture of Genomic Similarities and Differences.</title>
        <authorList>
            <person name="Dluhosova J."/>
            <person name="Istvanek J."/>
            <person name="Nedelnik J."/>
            <person name="Repkova J."/>
        </authorList>
    </citation>
    <scope>NUCLEOTIDE SEQUENCE [LARGE SCALE GENOMIC DNA]</scope>
    <source>
        <strain evidence="3">cv. 10/8</strain>
        <tissue evidence="2">Leaf</tissue>
    </source>
</reference>